<evidence type="ECO:0000256" key="1">
    <source>
        <dbReference type="SAM" id="MobiDB-lite"/>
    </source>
</evidence>
<dbReference type="OrthoDB" id="59672at2759"/>
<dbReference type="EMBL" id="CAADRA010005476">
    <property type="protein sequence ID" value="VFT90318.1"/>
    <property type="molecule type" value="Genomic_DNA"/>
</dbReference>
<evidence type="ECO:0000256" key="2">
    <source>
        <dbReference type="SAM" id="Phobius"/>
    </source>
</evidence>
<keyword evidence="2" id="KW-0812">Transmembrane</keyword>
<dbReference type="EMBL" id="VJMH01005455">
    <property type="protein sequence ID" value="KAF0695716.1"/>
    <property type="molecule type" value="Genomic_DNA"/>
</dbReference>
<reference evidence="4 5" key="1">
    <citation type="submission" date="2019-03" db="EMBL/GenBank/DDBJ databases">
        <authorList>
            <person name="Gaulin E."/>
            <person name="Dumas B."/>
        </authorList>
    </citation>
    <scope>NUCLEOTIDE SEQUENCE [LARGE SCALE GENOMIC DNA]</scope>
    <source>
        <strain evidence="4">CBS 568.67</strain>
    </source>
</reference>
<feature type="compositionally biased region" description="Polar residues" evidence="1">
    <location>
        <begin position="1"/>
        <end position="17"/>
    </location>
</feature>
<gene>
    <name evidence="4" type="primary">Aste57867_13480</name>
    <name evidence="3" type="ORF">As57867_013430</name>
    <name evidence="4" type="ORF">ASTE57867_13480</name>
</gene>
<evidence type="ECO:0000313" key="5">
    <source>
        <dbReference type="Proteomes" id="UP000332933"/>
    </source>
</evidence>
<sequence length="283" mass="31359">MQWSASTTLKPTRNYGTLQPIPEEDNELSPMLRTNYMSPGLFKKGSFKRTDSQYAAKNGSTSLNPRALVYVISVPAVLFLFFMFIFILRANAPMTDMLWRDCIEEPWQSSEACDPSHALAYRASSVVSNLTFLEKLTQCRVLQNGLPQVNVTEFNYCQEAKFKKLLQVHAVEFSPIDMTASCEQYYLRSAAVVDIPRANATTCNAAIDALNENGVLLSLSDDDVLTCAKFHYTPTQVSTLNDVLMRLLAGRILADETQEVTADGIELGAPENFHAGSSGGVKF</sequence>
<dbReference type="AlphaFoldDB" id="A0A485KYR8"/>
<protein>
    <submittedName>
        <fullName evidence="4">Aste57867_13480 protein</fullName>
    </submittedName>
</protein>
<feature type="region of interest" description="Disordered" evidence="1">
    <location>
        <begin position="1"/>
        <end position="21"/>
    </location>
</feature>
<accession>A0A485KYR8</accession>
<keyword evidence="2" id="KW-0472">Membrane</keyword>
<reference evidence="3" key="2">
    <citation type="submission" date="2019-06" db="EMBL/GenBank/DDBJ databases">
        <title>Genomics analysis of Aphanomyces spp. identifies a new class of oomycete effector associated with host adaptation.</title>
        <authorList>
            <person name="Gaulin E."/>
        </authorList>
    </citation>
    <scope>NUCLEOTIDE SEQUENCE</scope>
    <source>
        <strain evidence="3">CBS 578.67</strain>
    </source>
</reference>
<keyword evidence="5" id="KW-1185">Reference proteome</keyword>
<name>A0A485KYR8_9STRA</name>
<feature type="transmembrane region" description="Helical" evidence="2">
    <location>
        <begin position="67"/>
        <end position="88"/>
    </location>
</feature>
<proteinExistence type="predicted"/>
<keyword evidence="2" id="KW-1133">Transmembrane helix</keyword>
<evidence type="ECO:0000313" key="3">
    <source>
        <dbReference type="EMBL" id="KAF0695716.1"/>
    </source>
</evidence>
<organism evidence="4 5">
    <name type="scientific">Aphanomyces stellatus</name>
    <dbReference type="NCBI Taxonomy" id="120398"/>
    <lineage>
        <taxon>Eukaryota</taxon>
        <taxon>Sar</taxon>
        <taxon>Stramenopiles</taxon>
        <taxon>Oomycota</taxon>
        <taxon>Saprolegniomycetes</taxon>
        <taxon>Saprolegniales</taxon>
        <taxon>Verrucalvaceae</taxon>
        <taxon>Aphanomyces</taxon>
    </lineage>
</organism>
<dbReference type="Proteomes" id="UP000332933">
    <property type="component" value="Unassembled WGS sequence"/>
</dbReference>
<evidence type="ECO:0000313" key="4">
    <source>
        <dbReference type="EMBL" id="VFT90318.1"/>
    </source>
</evidence>